<name>A0A1F5I2Q4_9BACT</name>
<gene>
    <name evidence="2" type="ORF">A3A60_00230</name>
</gene>
<protein>
    <recommendedName>
        <fullName evidence="4">SMP domain-containing protein</fullName>
    </recommendedName>
</protein>
<feature type="region of interest" description="Disordered" evidence="1">
    <location>
        <begin position="1"/>
        <end position="70"/>
    </location>
</feature>
<reference evidence="2 3" key="1">
    <citation type="journal article" date="2016" name="Nat. Commun.">
        <title>Thousands of microbial genomes shed light on interconnected biogeochemical processes in an aquifer system.</title>
        <authorList>
            <person name="Anantharaman K."/>
            <person name="Brown C.T."/>
            <person name="Hug L.A."/>
            <person name="Sharon I."/>
            <person name="Castelle C.J."/>
            <person name="Probst A.J."/>
            <person name="Thomas B.C."/>
            <person name="Singh A."/>
            <person name="Wilkins M.J."/>
            <person name="Karaoz U."/>
            <person name="Brodie E.L."/>
            <person name="Williams K.H."/>
            <person name="Hubbard S.S."/>
            <person name="Banfield J.F."/>
        </authorList>
    </citation>
    <scope>NUCLEOTIDE SEQUENCE [LARGE SCALE GENOMIC DNA]</scope>
</reference>
<dbReference type="AlphaFoldDB" id="A0A1F5I2Q4"/>
<evidence type="ECO:0000313" key="2">
    <source>
        <dbReference type="EMBL" id="OGE10684.1"/>
    </source>
</evidence>
<evidence type="ECO:0000313" key="3">
    <source>
        <dbReference type="Proteomes" id="UP000179227"/>
    </source>
</evidence>
<comment type="caution">
    <text evidence="2">The sequence shown here is derived from an EMBL/GenBank/DDBJ whole genome shotgun (WGS) entry which is preliminary data.</text>
</comment>
<accession>A0A1F5I2Q4</accession>
<evidence type="ECO:0000256" key="1">
    <source>
        <dbReference type="SAM" id="MobiDB-lite"/>
    </source>
</evidence>
<feature type="region of interest" description="Disordered" evidence="1">
    <location>
        <begin position="99"/>
        <end position="165"/>
    </location>
</feature>
<dbReference type="Proteomes" id="UP000179227">
    <property type="component" value="Unassembled WGS sequence"/>
</dbReference>
<proteinExistence type="predicted"/>
<sequence length="165" mass="17150">MAEGEVGEGQPIETETGQPVQEVSSSVVEQPKPKRFLGIIPIPSFGKKDGGTSTTPVVEQSRADNTAKDNQIVANVDAATAVGSRVPADNKAQADTLQRLEDSGQATAAQSEELAHSQAYDQASKQAGGAPLEEDVLAIKEDIMSGAQTSPTTSETTLDTEKKAA</sequence>
<evidence type="ECO:0008006" key="4">
    <source>
        <dbReference type="Google" id="ProtNLM"/>
    </source>
</evidence>
<feature type="compositionally biased region" description="Low complexity" evidence="1">
    <location>
        <begin position="18"/>
        <end position="30"/>
    </location>
</feature>
<dbReference type="EMBL" id="MFBS01000007">
    <property type="protein sequence ID" value="OGE10684.1"/>
    <property type="molecule type" value="Genomic_DNA"/>
</dbReference>
<organism evidence="2 3">
    <name type="scientific">Candidatus Curtissbacteria bacterium RIFCSPLOWO2_01_FULL_42_26</name>
    <dbReference type="NCBI Taxonomy" id="1797729"/>
    <lineage>
        <taxon>Bacteria</taxon>
        <taxon>Candidatus Curtissiibacteriota</taxon>
    </lineage>
</organism>